<keyword evidence="2" id="KW-1133">Transmembrane helix</keyword>
<feature type="compositionally biased region" description="Polar residues" evidence="1">
    <location>
        <begin position="99"/>
        <end position="108"/>
    </location>
</feature>
<dbReference type="PhylomeDB" id="A0A061AJD2"/>
<evidence type="ECO:0000256" key="1">
    <source>
        <dbReference type="SAM" id="MobiDB-lite"/>
    </source>
</evidence>
<dbReference type="VEuPathDB" id="FungiDB:BON22_0451"/>
<dbReference type="EMBL" id="LK052886">
    <property type="protein sequence ID" value="CDR37244.1"/>
    <property type="molecule type" value="Genomic_DNA"/>
</dbReference>
<name>A0A061AJD2_CYBFA</name>
<organism evidence="3">
    <name type="scientific">Cyberlindnera fabianii</name>
    <name type="common">Yeast</name>
    <name type="synonym">Hansenula fabianii</name>
    <dbReference type="NCBI Taxonomy" id="36022"/>
    <lineage>
        <taxon>Eukaryota</taxon>
        <taxon>Fungi</taxon>
        <taxon>Dikarya</taxon>
        <taxon>Ascomycota</taxon>
        <taxon>Saccharomycotina</taxon>
        <taxon>Saccharomycetes</taxon>
        <taxon>Phaffomycetales</taxon>
        <taxon>Phaffomycetaceae</taxon>
        <taxon>Cyberlindnera</taxon>
    </lineage>
</organism>
<protein>
    <submittedName>
        <fullName evidence="3">CYFA0S01e08834g1_1</fullName>
    </submittedName>
</protein>
<sequence length="266" mass="30125">MANTTGIAVGCAVGIPALVALLVAGYFFVKTRERLAREDIEFQKDIDVHNMDEDLSFDNIEQLRVEKSVANAAATEQQNFDHSESSDDGKGGSEKSEETANMQKSDSQNNKKKNRYVPAYRQKMKSSMTSLSNNSRSSSFTNLQQQPQIPQLENSNSSINSSNTNMTDHFYSNVPVIDNDNTVESSHNSIDLARSLQQPTPSYSKKPIMQRSSSTSTADDEYDLKNNYKFDNEHEIQEEDQYENEFTNYSENKRAFIEGLRPKREQ</sequence>
<keyword evidence="2" id="KW-0812">Transmembrane</keyword>
<evidence type="ECO:0000313" key="3">
    <source>
        <dbReference type="EMBL" id="CDR37244.1"/>
    </source>
</evidence>
<feature type="region of interest" description="Disordered" evidence="1">
    <location>
        <begin position="196"/>
        <end position="223"/>
    </location>
</feature>
<accession>A0A061AJD2</accession>
<proteinExistence type="predicted"/>
<feature type="compositionally biased region" description="Polar residues" evidence="1">
    <location>
        <begin position="144"/>
        <end position="153"/>
    </location>
</feature>
<evidence type="ECO:0000256" key="2">
    <source>
        <dbReference type="SAM" id="Phobius"/>
    </source>
</evidence>
<dbReference type="OrthoDB" id="4097102at2759"/>
<feature type="transmembrane region" description="Helical" evidence="2">
    <location>
        <begin position="6"/>
        <end position="29"/>
    </location>
</feature>
<feature type="compositionally biased region" description="Low complexity" evidence="1">
    <location>
        <begin position="125"/>
        <end position="143"/>
    </location>
</feature>
<reference evidence="3" key="1">
    <citation type="journal article" date="2014" name="Genome Announc.">
        <title>Genome sequence of the yeast Cyberlindnera fabianii (Hansenula fabianii).</title>
        <authorList>
            <person name="Freel K.C."/>
            <person name="Sarilar V."/>
            <person name="Neuveglise C."/>
            <person name="Devillers H."/>
            <person name="Friedrich A."/>
            <person name="Schacherer J."/>
        </authorList>
    </citation>
    <scope>NUCLEOTIDE SEQUENCE</scope>
    <source>
        <strain evidence="3">YJS4271</strain>
    </source>
</reference>
<gene>
    <name evidence="3" type="ORF">CYFA0S_01e08834g</name>
</gene>
<keyword evidence="2" id="KW-0472">Membrane</keyword>
<feature type="region of interest" description="Disordered" evidence="1">
    <location>
        <begin position="75"/>
        <end position="167"/>
    </location>
</feature>
<dbReference type="AlphaFoldDB" id="A0A061AJD2"/>
<feature type="compositionally biased region" description="Low complexity" evidence="1">
    <location>
        <begin position="154"/>
        <end position="165"/>
    </location>
</feature>
<feature type="compositionally biased region" description="Basic and acidic residues" evidence="1">
    <location>
        <begin position="79"/>
        <end position="98"/>
    </location>
</feature>